<dbReference type="AlphaFoldDB" id="A0A439DF96"/>
<protein>
    <submittedName>
        <fullName evidence="1">Uncharacterized protein</fullName>
    </submittedName>
</protein>
<name>A0A439DF96_9PEZI</name>
<evidence type="ECO:0000313" key="2">
    <source>
        <dbReference type="Proteomes" id="UP000286045"/>
    </source>
</evidence>
<reference evidence="1 2" key="1">
    <citation type="submission" date="2018-12" db="EMBL/GenBank/DDBJ databases">
        <title>Draft genome sequence of Xylaria grammica IHI A82.</title>
        <authorList>
            <person name="Buettner E."/>
            <person name="Kellner H."/>
        </authorList>
    </citation>
    <scope>NUCLEOTIDE SEQUENCE [LARGE SCALE GENOMIC DNA]</scope>
    <source>
        <strain evidence="1 2">IHI A82</strain>
    </source>
</reference>
<keyword evidence="2" id="KW-1185">Reference proteome</keyword>
<gene>
    <name evidence="1" type="ORF">EKO27_g2016</name>
</gene>
<comment type="caution">
    <text evidence="1">The sequence shown here is derived from an EMBL/GenBank/DDBJ whole genome shotgun (WGS) entry which is preliminary data.</text>
</comment>
<dbReference type="InterPro" id="IPR036770">
    <property type="entry name" value="Ankyrin_rpt-contain_sf"/>
</dbReference>
<dbReference type="InterPro" id="IPR002110">
    <property type="entry name" value="Ankyrin_rpt"/>
</dbReference>
<organism evidence="1 2">
    <name type="scientific">Xylaria grammica</name>
    <dbReference type="NCBI Taxonomy" id="363999"/>
    <lineage>
        <taxon>Eukaryota</taxon>
        <taxon>Fungi</taxon>
        <taxon>Dikarya</taxon>
        <taxon>Ascomycota</taxon>
        <taxon>Pezizomycotina</taxon>
        <taxon>Sordariomycetes</taxon>
        <taxon>Xylariomycetidae</taxon>
        <taxon>Xylariales</taxon>
        <taxon>Xylariaceae</taxon>
        <taxon>Xylaria</taxon>
    </lineage>
</organism>
<proteinExistence type="predicted"/>
<dbReference type="Pfam" id="PF12796">
    <property type="entry name" value="Ank_2"/>
    <property type="match status" value="1"/>
</dbReference>
<dbReference type="Gene3D" id="1.25.40.20">
    <property type="entry name" value="Ankyrin repeat-containing domain"/>
    <property type="match status" value="1"/>
</dbReference>
<accession>A0A439DF96</accession>
<sequence>MADPLSIAGLVTGVISLGLQVAGGLSDYLDAVKGRAEELNSARQEATNMKDLILTIQDLLPQVKGSWPSSATMIERHVRSCDSELSALYALLSDLSQSSPSGSGIWLKLADQKKKLTYPFNRSYISRLEDRLAKVNSALQTTLQVTGLNVSITSANQIRQVHDVVLSMSQLRVAQTQSSKVHLSLTATTESSERVASNVVGVPLDSIEAAMTLASKPSLLSASINTLEKLDTVATPPRDVTRACLCRSYRKTSYHRSSWGYLSFSFEASNARNHLPSCPFSQFDGETRATSLSVEYSGLKRLVQKAFVLSFVNAYGAGGRSIGPSFTYYPTVDEDTAPAFRVMSIITLYSRKKAFPKDTSLAGESLMHWAAQILKGMEYGNPVTDAVFSPYSRLTDQAATGCGPLSLAARAGNEGLVRDLIRRHPESLKEVNQFGCTPLHLAVKHPPCLRLILEAGGLSMLEAFDVWSCTPLACASFMGYRTSVRILLAAGSGIYPWRLRDAHESCLEDLIIGLRNRREELKLLALENLTREEAKPFGLHEDRVLDAHAFEVRELLQKKGVHIHPRLKVCEFYSVYDSGLSRGILDKLWDLGFYDVDILNPRGKPPLCDNVGFSVVRWLIEHGANYWTPLSERDAKSNIIATPAHFVLAKIGRPRKRKVEAERWVVEKLSQVRAQDTCACPCFVGGCTPFKALFNYWRQFGTGTPPKLARWYMESVQPFHDIFTEEDLIAGLRCMTFDALQLTHTCCELCFYDHRPQPTPEEVAEIHSEQSRVLDLFADLLIELESIAREDRDEVSLIVCDPEEFWMRRWLPRVVELLDSLDGDNLTEEEISAAEAVGVVWGPRPAKPEITFRGSDWYTPENVMKELEKIMNE</sequence>
<dbReference type="EMBL" id="RYZI01000035">
    <property type="protein sequence ID" value="RWA13091.1"/>
    <property type="molecule type" value="Genomic_DNA"/>
</dbReference>
<dbReference type="SMART" id="SM00248">
    <property type="entry name" value="ANK"/>
    <property type="match status" value="3"/>
</dbReference>
<dbReference type="SUPFAM" id="SSF48403">
    <property type="entry name" value="Ankyrin repeat"/>
    <property type="match status" value="1"/>
</dbReference>
<dbReference type="Proteomes" id="UP000286045">
    <property type="component" value="Unassembled WGS sequence"/>
</dbReference>
<evidence type="ECO:0000313" key="1">
    <source>
        <dbReference type="EMBL" id="RWA13091.1"/>
    </source>
</evidence>